<feature type="region of interest" description="Disordered" evidence="1">
    <location>
        <begin position="130"/>
        <end position="157"/>
    </location>
</feature>
<feature type="transmembrane region" description="Helical" evidence="2">
    <location>
        <begin position="50"/>
        <end position="73"/>
    </location>
</feature>
<sequence>MNDHLLTGRHPTTCAHLRYFRSSFSTTLLYKPPSTYTHIMSASERRRCGSCGATTMTSVLYLLLAMFGVTAALPSTYMQLFSQGPILDSEGKAILYEGPMAIDDTVPPQHDNLPRDNFVILPAGNPFSFSKLEGDDRPAPNGAPVKRSPSSKAATSSKMMRLARNLPQNLGGEKMYQISNIGDLPMFRFGK</sequence>
<keyword evidence="2" id="KW-0812">Transmembrane</keyword>
<reference evidence="4" key="2">
    <citation type="submission" date="2020-10" db="UniProtKB">
        <authorList>
            <consortium name="WormBaseParasite"/>
        </authorList>
    </citation>
    <scope>IDENTIFICATION</scope>
</reference>
<evidence type="ECO:0000313" key="3">
    <source>
        <dbReference type="Proteomes" id="UP000492821"/>
    </source>
</evidence>
<name>A0A7E4UVH4_PANRE</name>
<evidence type="ECO:0000313" key="4">
    <source>
        <dbReference type="WBParaSite" id="Pan_g12961.t1"/>
    </source>
</evidence>
<evidence type="ECO:0000256" key="1">
    <source>
        <dbReference type="SAM" id="MobiDB-lite"/>
    </source>
</evidence>
<reference evidence="3" key="1">
    <citation type="journal article" date="2013" name="Genetics">
        <title>The draft genome and transcriptome of Panagrellus redivivus are shaped by the harsh demands of a free-living lifestyle.</title>
        <authorList>
            <person name="Srinivasan J."/>
            <person name="Dillman A.R."/>
            <person name="Macchietto M.G."/>
            <person name="Heikkinen L."/>
            <person name="Lakso M."/>
            <person name="Fracchia K.M."/>
            <person name="Antoshechkin I."/>
            <person name="Mortazavi A."/>
            <person name="Wong G."/>
            <person name="Sternberg P.W."/>
        </authorList>
    </citation>
    <scope>NUCLEOTIDE SEQUENCE [LARGE SCALE GENOMIC DNA]</scope>
    <source>
        <strain evidence="3">MT8872</strain>
    </source>
</reference>
<dbReference type="Proteomes" id="UP000492821">
    <property type="component" value="Unassembled WGS sequence"/>
</dbReference>
<dbReference type="AlphaFoldDB" id="A0A7E4UVH4"/>
<dbReference type="WBParaSite" id="Pan_g12961.t1">
    <property type="protein sequence ID" value="Pan_g12961.t1"/>
    <property type="gene ID" value="Pan_g12961"/>
</dbReference>
<accession>A0A7E4UVH4</accession>
<keyword evidence="2" id="KW-1133">Transmembrane helix</keyword>
<evidence type="ECO:0000256" key="2">
    <source>
        <dbReference type="SAM" id="Phobius"/>
    </source>
</evidence>
<protein>
    <submittedName>
        <fullName evidence="4">Expressed conserved protein</fullName>
    </submittedName>
</protein>
<keyword evidence="3" id="KW-1185">Reference proteome</keyword>
<proteinExistence type="predicted"/>
<organism evidence="3 4">
    <name type="scientific">Panagrellus redivivus</name>
    <name type="common">Microworm</name>
    <dbReference type="NCBI Taxonomy" id="6233"/>
    <lineage>
        <taxon>Eukaryota</taxon>
        <taxon>Metazoa</taxon>
        <taxon>Ecdysozoa</taxon>
        <taxon>Nematoda</taxon>
        <taxon>Chromadorea</taxon>
        <taxon>Rhabditida</taxon>
        <taxon>Tylenchina</taxon>
        <taxon>Panagrolaimomorpha</taxon>
        <taxon>Panagrolaimoidea</taxon>
        <taxon>Panagrolaimidae</taxon>
        <taxon>Panagrellus</taxon>
    </lineage>
</organism>
<keyword evidence="2" id="KW-0472">Membrane</keyword>
<feature type="compositionally biased region" description="Polar residues" evidence="1">
    <location>
        <begin position="148"/>
        <end position="157"/>
    </location>
</feature>